<evidence type="ECO:0000313" key="6">
    <source>
        <dbReference type="EMBL" id="CBJ28331.1"/>
    </source>
</evidence>
<dbReference type="EMBL" id="FN647694">
    <property type="protein sequence ID" value="CBJ28331.1"/>
    <property type="molecule type" value="Genomic_DNA"/>
</dbReference>
<keyword evidence="2 3" id="KW-1015">Disulfide bond</keyword>
<dbReference type="EMBL" id="FN649754">
    <property type="protein sequence ID" value="CBJ28331.1"/>
    <property type="molecule type" value="Genomic_DNA"/>
</dbReference>
<evidence type="ECO:0000256" key="3">
    <source>
        <dbReference type="PROSITE-ProRule" id="PRU00076"/>
    </source>
</evidence>
<feature type="chain" id="PRO_5003095488" evidence="4">
    <location>
        <begin position="22"/>
        <end position="727"/>
    </location>
</feature>
<keyword evidence="7" id="KW-1185">Reference proteome</keyword>
<evidence type="ECO:0000256" key="2">
    <source>
        <dbReference type="ARBA" id="ARBA00023157"/>
    </source>
</evidence>
<feature type="disulfide bond" evidence="3">
    <location>
        <begin position="41"/>
        <end position="50"/>
    </location>
</feature>
<dbReference type="AlphaFoldDB" id="D7FGQ5"/>
<dbReference type="OMA" id="MANDCSE"/>
<organism evidence="6 7">
    <name type="scientific">Ectocarpus siliculosus</name>
    <name type="common">Brown alga</name>
    <name type="synonym">Conferva siliculosa</name>
    <dbReference type="NCBI Taxonomy" id="2880"/>
    <lineage>
        <taxon>Eukaryota</taxon>
        <taxon>Sar</taxon>
        <taxon>Stramenopiles</taxon>
        <taxon>Ochrophyta</taxon>
        <taxon>PX clade</taxon>
        <taxon>Phaeophyceae</taxon>
        <taxon>Ectocarpales</taxon>
        <taxon>Ectocarpaceae</taxon>
        <taxon>Ectocarpus</taxon>
    </lineage>
</organism>
<feature type="domain" description="EGF-like" evidence="5">
    <location>
        <begin position="106"/>
        <end position="142"/>
    </location>
</feature>
<feature type="domain" description="EGF-like" evidence="5">
    <location>
        <begin position="682"/>
        <end position="720"/>
    </location>
</feature>
<dbReference type="SMART" id="SM00181">
    <property type="entry name" value="EGF"/>
    <property type="match status" value="3"/>
</dbReference>
<dbReference type="OrthoDB" id="442731at2759"/>
<sequence length="727" mass="80264">MKPGLLLRLGALAGAAKLAVAECPNACSGRGTCGAYDMCTCYSGYMANDCSERVCPFGLAHVDSPKGDLNMDNELQYRPAVIEGSQMYKDGTSELFPIMATVNGTIVDNTAHYYMECSNKGLCDRTTATCTCFVGYEGTSCQRASCPNDCSGHGVCKTNRELAADDHDNIYELWDADMSLACHCDAGYGSYDCSERMCPYGIDPLFIDDENTARIPEWTIRFEDALDVTGVEGTWRLRFNDVFGEDWVTNPIPFNTTCTDLVAELEAIPNDVIDEGTVQCLHKHDEVTPDLWTKYMLSFTGNPGVHKIPEILVLDESGRHTLKKTGADAYAGLDIAVVYDTGITGEFYDYFMQKCGVVIGVTDFATTVADNREHYGLVQTTSISSGTLRTLKECLGDANGVSTDNVGVENWDYGGPTGHFGPWHHTILEAVPGQFPHLVKLVNNAPESEFEGGMYTIMTWHQEDEHFVLSAAVDSSQEYQVFATDGVLERVWYDSDTDGEFEMYDGYNDITANGLHDEMGLAWWDQYGDTIYTSRDFSCENAGTKGVDPVFSEGSSYLENNCLEKGDFLVIPAFTTGVESKNMTGDISYEYGMYPNAVYTSTLEHALDTVNSAGLYEIKKISVEDYNAYSNVTEDRFQIKLDRPIFWDGSDTSHNMIEDDEGNLLQESTKVGIRQFFRFTPDMDSANTAEWVAPCSNRGLCDLTQGLCTCFAGYTNENCDTQSALAV</sequence>
<dbReference type="Proteomes" id="UP000002630">
    <property type="component" value="Linkage Group LG29"/>
</dbReference>
<accession>D7FGQ5</accession>
<dbReference type="InterPro" id="IPR000742">
    <property type="entry name" value="EGF"/>
</dbReference>
<dbReference type="PROSITE" id="PS01186">
    <property type="entry name" value="EGF_2"/>
    <property type="match status" value="3"/>
</dbReference>
<dbReference type="STRING" id="2880.D7FGQ5"/>
<evidence type="ECO:0000313" key="7">
    <source>
        <dbReference type="Proteomes" id="UP000002630"/>
    </source>
</evidence>
<protein>
    <submittedName>
        <fullName evidence="6">Tubular mastigoneme-related protein</fullName>
    </submittedName>
</protein>
<dbReference type="PANTHER" id="PTHR14949:SF56">
    <property type="entry name" value="EGF-LIKE-DOMAIN, MULTIPLE 7"/>
    <property type="match status" value="1"/>
</dbReference>
<keyword evidence="3" id="KW-0245">EGF-like domain</keyword>
<comment type="caution">
    <text evidence="3">Lacks conserved residue(s) required for the propagation of feature annotation.</text>
</comment>
<evidence type="ECO:0000256" key="1">
    <source>
        <dbReference type="ARBA" id="ARBA00022729"/>
    </source>
</evidence>
<name>D7FGQ5_ECTSI</name>
<reference evidence="6 7" key="1">
    <citation type="journal article" date="2010" name="Nature">
        <title>The Ectocarpus genome and the independent evolution of multicellularity in brown algae.</title>
        <authorList>
            <person name="Cock J.M."/>
            <person name="Sterck L."/>
            <person name="Rouze P."/>
            <person name="Scornet D."/>
            <person name="Allen A.E."/>
            <person name="Amoutzias G."/>
            <person name="Anthouard V."/>
            <person name="Artiguenave F."/>
            <person name="Aury J.M."/>
            <person name="Badger J.H."/>
            <person name="Beszteri B."/>
            <person name="Billiau K."/>
            <person name="Bonnet E."/>
            <person name="Bothwell J.H."/>
            <person name="Bowler C."/>
            <person name="Boyen C."/>
            <person name="Brownlee C."/>
            <person name="Carrano C.J."/>
            <person name="Charrier B."/>
            <person name="Cho G.Y."/>
            <person name="Coelho S.M."/>
            <person name="Collen J."/>
            <person name="Corre E."/>
            <person name="Da Silva C."/>
            <person name="Delage L."/>
            <person name="Delaroque N."/>
            <person name="Dittami S.M."/>
            <person name="Doulbeau S."/>
            <person name="Elias M."/>
            <person name="Farnham G."/>
            <person name="Gachon C.M."/>
            <person name="Gschloessl B."/>
            <person name="Heesch S."/>
            <person name="Jabbari K."/>
            <person name="Jubin C."/>
            <person name="Kawai H."/>
            <person name="Kimura K."/>
            <person name="Kloareg B."/>
            <person name="Kupper F.C."/>
            <person name="Lang D."/>
            <person name="Le Bail A."/>
            <person name="Leblanc C."/>
            <person name="Lerouge P."/>
            <person name="Lohr M."/>
            <person name="Lopez P.J."/>
            <person name="Martens C."/>
            <person name="Maumus F."/>
            <person name="Michel G."/>
            <person name="Miranda-Saavedra D."/>
            <person name="Morales J."/>
            <person name="Moreau H."/>
            <person name="Motomura T."/>
            <person name="Nagasato C."/>
            <person name="Napoli C.A."/>
            <person name="Nelson D.R."/>
            <person name="Nyvall-Collen P."/>
            <person name="Peters A.F."/>
            <person name="Pommier C."/>
            <person name="Potin P."/>
            <person name="Poulain J."/>
            <person name="Quesneville H."/>
            <person name="Read B."/>
            <person name="Rensing S.A."/>
            <person name="Ritter A."/>
            <person name="Rousvoal S."/>
            <person name="Samanta M."/>
            <person name="Samson G."/>
            <person name="Schroeder D.C."/>
            <person name="Segurens B."/>
            <person name="Strittmatter M."/>
            <person name="Tonon T."/>
            <person name="Tregear J.W."/>
            <person name="Valentin K."/>
            <person name="von Dassow P."/>
            <person name="Yamagishi T."/>
            <person name="Van de Peer Y."/>
            <person name="Wincker P."/>
        </authorList>
    </citation>
    <scope>NUCLEOTIDE SEQUENCE [LARGE SCALE GENOMIC DNA]</scope>
    <source>
        <strain evidence="7">Ec32 / CCAP1310/4</strain>
    </source>
</reference>
<feature type="disulfide bond" evidence="3">
    <location>
        <begin position="23"/>
        <end position="33"/>
    </location>
</feature>
<proteinExistence type="predicted"/>
<dbReference type="PROSITE" id="PS50026">
    <property type="entry name" value="EGF_3"/>
    <property type="match status" value="3"/>
</dbReference>
<dbReference type="InParanoid" id="D7FGQ5"/>
<feature type="signal peptide" evidence="4">
    <location>
        <begin position="1"/>
        <end position="21"/>
    </location>
</feature>
<dbReference type="InterPro" id="IPR050969">
    <property type="entry name" value="Dev_Signal_Modulators"/>
</dbReference>
<evidence type="ECO:0000256" key="4">
    <source>
        <dbReference type="SAM" id="SignalP"/>
    </source>
</evidence>
<evidence type="ECO:0000259" key="5">
    <source>
        <dbReference type="PROSITE" id="PS50026"/>
    </source>
</evidence>
<dbReference type="eggNOG" id="KOG1225">
    <property type="taxonomic scope" value="Eukaryota"/>
</dbReference>
<keyword evidence="1 4" id="KW-0732">Signal</keyword>
<feature type="disulfide bond" evidence="3">
    <location>
        <begin position="710"/>
        <end position="719"/>
    </location>
</feature>
<dbReference type="PROSITE" id="PS00022">
    <property type="entry name" value="EGF_1"/>
    <property type="match status" value="1"/>
</dbReference>
<dbReference type="Gene3D" id="2.60.120.260">
    <property type="entry name" value="Galactose-binding domain-like"/>
    <property type="match status" value="1"/>
</dbReference>
<gene>
    <name evidence="6" type="primary">OCM1</name>
    <name evidence="6" type="ORF">Esi_0101_0018</name>
</gene>
<dbReference type="Gene3D" id="2.10.25.10">
    <property type="entry name" value="Laminin"/>
    <property type="match status" value="1"/>
</dbReference>
<feature type="domain" description="EGF-like" evidence="5">
    <location>
        <begin position="19"/>
        <end position="51"/>
    </location>
</feature>
<feature type="disulfide bond" evidence="3">
    <location>
        <begin position="132"/>
        <end position="141"/>
    </location>
</feature>
<dbReference type="PANTHER" id="PTHR14949">
    <property type="entry name" value="EGF-LIKE-DOMAIN, MULTIPLE 7, 8"/>
    <property type="match status" value="1"/>
</dbReference>